<dbReference type="EC" id="5.2.1.8" evidence="2 5"/>
<evidence type="ECO:0000256" key="5">
    <source>
        <dbReference type="PROSITE-ProRule" id="PRU00277"/>
    </source>
</evidence>
<gene>
    <name evidence="8" type="ORF">FH972_021059</name>
</gene>
<dbReference type="AlphaFoldDB" id="A0A5N6KNV3"/>
<evidence type="ECO:0000259" key="7">
    <source>
        <dbReference type="PROSITE" id="PS50059"/>
    </source>
</evidence>
<reference evidence="8 9" key="1">
    <citation type="submission" date="2019-06" db="EMBL/GenBank/DDBJ databases">
        <title>A chromosomal-level reference genome of Carpinus fangiana (Coryloideae, Betulaceae).</title>
        <authorList>
            <person name="Yang X."/>
            <person name="Wang Z."/>
            <person name="Zhang L."/>
            <person name="Hao G."/>
            <person name="Liu J."/>
            <person name="Yang Y."/>
        </authorList>
    </citation>
    <scope>NUCLEOTIDE SEQUENCE [LARGE SCALE GENOMIC DNA]</scope>
    <source>
        <strain evidence="8">Cfa_2016G</strain>
        <tissue evidence="8">Leaf</tissue>
    </source>
</reference>
<dbReference type="GO" id="GO:0003755">
    <property type="term" value="F:peptidyl-prolyl cis-trans isomerase activity"/>
    <property type="evidence" value="ECO:0007669"/>
    <property type="project" value="UniProtKB-KW"/>
</dbReference>
<sequence length="196" mass="21523">MCSPQVHDACQEGVSSQWLRHKHPTIPFGEVSSPAFATYHFLPSPAASLKVQPMRPYILLLTIIALFTAFVMGNDRLPQVNGVKIEETIANPEAKRRTKRGDTIDVHYRGTLQSDGKEFDASYNRGQPLSFTVGKGQVIKGWDEGLLNMAPGEKRTLTIQPEAGYGSRAMGPIPANSVLVFETELVTIKGVSKDEL</sequence>
<keyword evidence="6" id="KW-0472">Membrane</keyword>
<feature type="domain" description="PPIase FKBP-type" evidence="7">
    <location>
        <begin position="101"/>
        <end position="189"/>
    </location>
</feature>
<protein>
    <recommendedName>
        <fullName evidence="2 5">peptidylprolyl isomerase</fullName>
        <ecNumber evidence="2 5">5.2.1.8</ecNumber>
    </recommendedName>
</protein>
<dbReference type="SUPFAM" id="SSF54534">
    <property type="entry name" value="FKBP-like"/>
    <property type="match status" value="1"/>
</dbReference>
<dbReference type="EMBL" id="VIBQ01000009">
    <property type="protein sequence ID" value="KAB8336750.1"/>
    <property type="molecule type" value="Genomic_DNA"/>
</dbReference>
<dbReference type="InterPro" id="IPR046357">
    <property type="entry name" value="PPIase_dom_sf"/>
</dbReference>
<dbReference type="InterPro" id="IPR001179">
    <property type="entry name" value="PPIase_FKBP_dom"/>
</dbReference>
<proteinExistence type="predicted"/>
<dbReference type="PROSITE" id="PS50059">
    <property type="entry name" value="FKBP_PPIASE"/>
    <property type="match status" value="1"/>
</dbReference>
<dbReference type="GO" id="GO:0005783">
    <property type="term" value="C:endoplasmic reticulum"/>
    <property type="evidence" value="ECO:0007669"/>
    <property type="project" value="TreeGrafter"/>
</dbReference>
<dbReference type="Pfam" id="PF00254">
    <property type="entry name" value="FKBP_C"/>
    <property type="match status" value="1"/>
</dbReference>
<evidence type="ECO:0000256" key="4">
    <source>
        <dbReference type="ARBA" id="ARBA00023235"/>
    </source>
</evidence>
<evidence type="ECO:0000313" key="8">
    <source>
        <dbReference type="EMBL" id="KAB8336750.1"/>
    </source>
</evidence>
<evidence type="ECO:0000256" key="1">
    <source>
        <dbReference type="ARBA" id="ARBA00000971"/>
    </source>
</evidence>
<accession>A0A5N6KNV3</accession>
<organism evidence="8 9">
    <name type="scientific">Carpinus fangiana</name>
    <dbReference type="NCBI Taxonomy" id="176857"/>
    <lineage>
        <taxon>Eukaryota</taxon>
        <taxon>Viridiplantae</taxon>
        <taxon>Streptophyta</taxon>
        <taxon>Embryophyta</taxon>
        <taxon>Tracheophyta</taxon>
        <taxon>Spermatophyta</taxon>
        <taxon>Magnoliopsida</taxon>
        <taxon>eudicotyledons</taxon>
        <taxon>Gunneridae</taxon>
        <taxon>Pentapetalae</taxon>
        <taxon>rosids</taxon>
        <taxon>fabids</taxon>
        <taxon>Fagales</taxon>
        <taxon>Betulaceae</taxon>
        <taxon>Carpinus</taxon>
    </lineage>
</organism>
<evidence type="ECO:0000256" key="3">
    <source>
        <dbReference type="ARBA" id="ARBA00023110"/>
    </source>
</evidence>
<evidence type="ECO:0000313" key="9">
    <source>
        <dbReference type="Proteomes" id="UP000327013"/>
    </source>
</evidence>
<evidence type="ECO:0000256" key="6">
    <source>
        <dbReference type="SAM" id="Phobius"/>
    </source>
</evidence>
<dbReference type="PANTHER" id="PTHR45779:SF7">
    <property type="entry name" value="PEPTIDYLPROLYL ISOMERASE"/>
    <property type="match status" value="1"/>
</dbReference>
<keyword evidence="4 5" id="KW-0413">Isomerase</keyword>
<dbReference type="FunFam" id="3.10.50.40:FF:000006">
    <property type="entry name" value="Peptidyl-prolyl cis-trans isomerase"/>
    <property type="match status" value="1"/>
</dbReference>
<keyword evidence="3 5" id="KW-0697">Rotamase</keyword>
<dbReference type="PANTHER" id="PTHR45779">
    <property type="entry name" value="PEPTIDYLPROLYL ISOMERASE"/>
    <property type="match status" value="1"/>
</dbReference>
<evidence type="ECO:0000256" key="2">
    <source>
        <dbReference type="ARBA" id="ARBA00013194"/>
    </source>
</evidence>
<dbReference type="Gene3D" id="3.10.50.40">
    <property type="match status" value="1"/>
</dbReference>
<dbReference type="OrthoDB" id="1902587at2759"/>
<dbReference type="Proteomes" id="UP000327013">
    <property type="component" value="Unassembled WGS sequence"/>
</dbReference>
<keyword evidence="6" id="KW-0812">Transmembrane</keyword>
<feature type="transmembrane region" description="Helical" evidence="6">
    <location>
        <begin position="57"/>
        <end position="74"/>
    </location>
</feature>
<keyword evidence="6" id="KW-1133">Transmembrane helix</keyword>
<name>A0A5N6KNV3_9ROSI</name>
<comment type="catalytic activity">
    <reaction evidence="1 5">
        <text>[protein]-peptidylproline (omega=180) = [protein]-peptidylproline (omega=0)</text>
        <dbReference type="Rhea" id="RHEA:16237"/>
        <dbReference type="Rhea" id="RHEA-COMP:10747"/>
        <dbReference type="Rhea" id="RHEA-COMP:10748"/>
        <dbReference type="ChEBI" id="CHEBI:83833"/>
        <dbReference type="ChEBI" id="CHEBI:83834"/>
        <dbReference type="EC" id="5.2.1.8"/>
    </reaction>
</comment>
<keyword evidence="9" id="KW-1185">Reference proteome</keyword>
<dbReference type="InterPro" id="IPR044609">
    <property type="entry name" value="FKBP2/11"/>
</dbReference>
<comment type="caution">
    <text evidence="8">The sequence shown here is derived from an EMBL/GenBank/DDBJ whole genome shotgun (WGS) entry which is preliminary data.</text>
</comment>